<organism evidence="1">
    <name type="scientific">marine sediment metagenome</name>
    <dbReference type="NCBI Taxonomy" id="412755"/>
    <lineage>
        <taxon>unclassified sequences</taxon>
        <taxon>metagenomes</taxon>
        <taxon>ecological metagenomes</taxon>
    </lineage>
</organism>
<dbReference type="AlphaFoldDB" id="X1PZ31"/>
<evidence type="ECO:0000313" key="1">
    <source>
        <dbReference type="EMBL" id="GAI61198.1"/>
    </source>
</evidence>
<dbReference type="Pfam" id="PF11751">
    <property type="entry name" value="PorP_SprF"/>
    <property type="match status" value="1"/>
</dbReference>
<dbReference type="EMBL" id="BARW01004252">
    <property type="protein sequence ID" value="GAI61198.1"/>
    <property type="molecule type" value="Genomic_DNA"/>
</dbReference>
<protein>
    <recommendedName>
        <fullName evidence="2">Type IX secretion system membrane protein PorP/SprF</fullName>
    </recommendedName>
</protein>
<reference evidence="1" key="1">
    <citation type="journal article" date="2014" name="Front. Microbiol.">
        <title>High frequency of phylogenetically diverse reductive dehalogenase-homologous genes in deep subseafloor sedimentary metagenomes.</title>
        <authorList>
            <person name="Kawai M."/>
            <person name="Futagami T."/>
            <person name="Toyoda A."/>
            <person name="Takaki Y."/>
            <person name="Nishi S."/>
            <person name="Hori S."/>
            <person name="Arai W."/>
            <person name="Tsubouchi T."/>
            <person name="Morono Y."/>
            <person name="Uchiyama I."/>
            <person name="Ito T."/>
            <person name="Fujiyama A."/>
            <person name="Inagaki F."/>
            <person name="Takami H."/>
        </authorList>
    </citation>
    <scope>NUCLEOTIDE SEQUENCE</scope>
    <source>
        <strain evidence="1">Expedition CK06-06</strain>
    </source>
</reference>
<name>X1PZ31_9ZZZZ</name>
<sequence>MIHKFNPTTNKFKLHNDYSEYNYLINGGYIFEINPDVKILPSLLLRYNPGNSLQVDINPHVIFKDKLWIGASYRSKNTLIGIFQYQINNQFRVAYSYDFDFGKLGRYNNGSHEIMLRYEFNYTIDVFSPRYF</sequence>
<comment type="caution">
    <text evidence="1">The sequence shown here is derived from an EMBL/GenBank/DDBJ whole genome shotgun (WGS) entry which is preliminary data.</text>
</comment>
<dbReference type="InterPro" id="IPR019861">
    <property type="entry name" value="PorP/SprF_Bacteroidetes"/>
</dbReference>
<accession>X1PZ31</accession>
<evidence type="ECO:0008006" key="2">
    <source>
        <dbReference type="Google" id="ProtNLM"/>
    </source>
</evidence>
<proteinExistence type="predicted"/>
<gene>
    <name evidence="1" type="ORF">S12H4_10109</name>
</gene>
<dbReference type="NCBIfam" id="TIGR03519">
    <property type="entry name" value="T9SS_PorP_fam"/>
    <property type="match status" value="1"/>
</dbReference>